<protein>
    <recommendedName>
        <fullName evidence="1">Methyltransferase type 11 domain-containing protein</fullName>
    </recommendedName>
</protein>
<name>A0A1F5H5B9_9BACT</name>
<dbReference type="EMBL" id="MFBT01000021">
    <property type="protein sequence ID" value="OGD99244.1"/>
    <property type="molecule type" value="Genomic_DNA"/>
</dbReference>
<evidence type="ECO:0000259" key="1">
    <source>
        <dbReference type="Pfam" id="PF08241"/>
    </source>
</evidence>
<reference evidence="2 3" key="1">
    <citation type="journal article" date="2016" name="Nat. Commun.">
        <title>Thousands of microbial genomes shed light on interconnected biogeochemical processes in an aquifer system.</title>
        <authorList>
            <person name="Anantharaman K."/>
            <person name="Brown C.T."/>
            <person name="Hug L.A."/>
            <person name="Sharon I."/>
            <person name="Castelle C.J."/>
            <person name="Probst A.J."/>
            <person name="Thomas B.C."/>
            <person name="Singh A."/>
            <person name="Wilkins M.J."/>
            <person name="Karaoz U."/>
            <person name="Brodie E.L."/>
            <person name="Williams K.H."/>
            <person name="Hubbard S.S."/>
            <person name="Banfield J.F."/>
        </authorList>
    </citation>
    <scope>NUCLEOTIDE SEQUENCE [LARGE SCALE GENOMIC DNA]</scope>
</reference>
<evidence type="ECO:0000313" key="3">
    <source>
        <dbReference type="Proteomes" id="UP000177039"/>
    </source>
</evidence>
<dbReference type="InterPro" id="IPR029063">
    <property type="entry name" value="SAM-dependent_MTases_sf"/>
</dbReference>
<dbReference type="SUPFAM" id="SSF53335">
    <property type="entry name" value="S-adenosyl-L-methionine-dependent methyltransferases"/>
    <property type="match status" value="1"/>
</dbReference>
<dbReference type="InterPro" id="IPR013216">
    <property type="entry name" value="Methyltransf_11"/>
</dbReference>
<proteinExistence type="predicted"/>
<dbReference type="CDD" id="cd02440">
    <property type="entry name" value="AdoMet_MTases"/>
    <property type="match status" value="1"/>
</dbReference>
<organism evidence="2 3">
    <name type="scientific">Candidatus Curtissbacteria bacterium RIFCSPLOWO2_01_FULL_42_50</name>
    <dbReference type="NCBI Taxonomy" id="1797730"/>
    <lineage>
        <taxon>Bacteria</taxon>
        <taxon>Candidatus Curtissiibacteriota</taxon>
    </lineage>
</organism>
<dbReference type="AlphaFoldDB" id="A0A1F5H5B9"/>
<dbReference type="Proteomes" id="UP000177039">
    <property type="component" value="Unassembled WGS sequence"/>
</dbReference>
<sequence length="181" mass="21111">MNILDIGCGKTKYPKSVGIDINKKSDADIIFDIEKGIPFPSDHFDLVYSNHTLEHLDPKKLLFILEEIWRVIKKNGKIIIIVPHFSSVAAYTNPSHLRFGFTSQTFSYFESENEYENFGKIAFIVEEVKLIKIKGNKNPFWVTFTKIITFLANLNITFCELFWVYWFGGFDEIRFVIKPKK</sequence>
<dbReference type="GO" id="GO:0008757">
    <property type="term" value="F:S-adenosylmethionine-dependent methyltransferase activity"/>
    <property type="evidence" value="ECO:0007669"/>
    <property type="project" value="InterPro"/>
</dbReference>
<dbReference type="Gene3D" id="3.40.50.150">
    <property type="entry name" value="Vaccinia Virus protein VP39"/>
    <property type="match status" value="1"/>
</dbReference>
<accession>A0A1F5H5B9</accession>
<feature type="domain" description="Methyltransferase type 11" evidence="1">
    <location>
        <begin position="19"/>
        <end position="80"/>
    </location>
</feature>
<dbReference type="Pfam" id="PF08241">
    <property type="entry name" value="Methyltransf_11"/>
    <property type="match status" value="1"/>
</dbReference>
<comment type="caution">
    <text evidence="2">The sequence shown here is derived from an EMBL/GenBank/DDBJ whole genome shotgun (WGS) entry which is preliminary data.</text>
</comment>
<evidence type="ECO:0000313" key="2">
    <source>
        <dbReference type="EMBL" id="OGD99244.1"/>
    </source>
</evidence>
<gene>
    <name evidence="2" type="ORF">A3B54_01595</name>
</gene>